<organism evidence="1 2">
    <name type="scientific">Goodea atripinnis</name>
    <dbReference type="NCBI Taxonomy" id="208336"/>
    <lineage>
        <taxon>Eukaryota</taxon>
        <taxon>Metazoa</taxon>
        <taxon>Chordata</taxon>
        <taxon>Craniata</taxon>
        <taxon>Vertebrata</taxon>
        <taxon>Euteleostomi</taxon>
        <taxon>Actinopterygii</taxon>
        <taxon>Neopterygii</taxon>
        <taxon>Teleostei</taxon>
        <taxon>Neoteleostei</taxon>
        <taxon>Acanthomorphata</taxon>
        <taxon>Ovalentaria</taxon>
        <taxon>Atherinomorphae</taxon>
        <taxon>Cyprinodontiformes</taxon>
        <taxon>Goodeidae</taxon>
        <taxon>Goodea</taxon>
    </lineage>
</organism>
<dbReference type="Proteomes" id="UP001476798">
    <property type="component" value="Unassembled WGS sequence"/>
</dbReference>
<keyword evidence="2" id="KW-1185">Reference proteome</keyword>
<comment type="caution">
    <text evidence="1">The sequence shown here is derived from an EMBL/GenBank/DDBJ whole genome shotgun (WGS) entry which is preliminary data.</text>
</comment>
<evidence type="ECO:0000313" key="2">
    <source>
        <dbReference type="Proteomes" id="UP001476798"/>
    </source>
</evidence>
<dbReference type="EMBL" id="JAHRIO010075762">
    <property type="protein sequence ID" value="MEQ2183394.1"/>
    <property type="molecule type" value="Genomic_DNA"/>
</dbReference>
<gene>
    <name evidence="1" type="ORF">GOODEAATRI_032120</name>
</gene>
<proteinExistence type="predicted"/>
<reference evidence="1 2" key="1">
    <citation type="submission" date="2021-06" db="EMBL/GenBank/DDBJ databases">
        <authorList>
            <person name="Palmer J.M."/>
        </authorList>
    </citation>
    <scope>NUCLEOTIDE SEQUENCE [LARGE SCALE GENOMIC DNA]</scope>
    <source>
        <strain evidence="1 2">GA_2019</strain>
        <tissue evidence="1">Muscle</tissue>
    </source>
</reference>
<name>A0ABV0PIU7_9TELE</name>
<sequence length="143" mass="15527">MLQVKCEGCLCLNLELFTSSESTTKYCSWLSITVGWDTAPLNQICLLIPVLDSVDVWGKPQAWEGNLWRAASTFSSAEWKVLSGCCKCVSPSKVSNCEMGFTSTPQSSRDGGVFWLLSATDFFCSLVEDGSGLKKNEGGFASL</sequence>
<evidence type="ECO:0000313" key="1">
    <source>
        <dbReference type="EMBL" id="MEQ2183394.1"/>
    </source>
</evidence>
<accession>A0ABV0PIU7</accession>
<protein>
    <submittedName>
        <fullName evidence="1">Uncharacterized protein</fullName>
    </submittedName>
</protein>